<evidence type="ECO:0000256" key="3">
    <source>
        <dbReference type="ARBA" id="ARBA00022723"/>
    </source>
</evidence>
<keyword evidence="7" id="KW-0175">Coiled coil</keyword>
<dbReference type="Gene3D" id="2.70.70.10">
    <property type="entry name" value="Glucose Permease (Domain IIA)"/>
    <property type="match status" value="1"/>
</dbReference>
<evidence type="ECO:0000259" key="10">
    <source>
        <dbReference type="Pfam" id="PF01551"/>
    </source>
</evidence>
<keyword evidence="12" id="KW-1185">Reference proteome</keyword>
<evidence type="ECO:0000256" key="2">
    <source>
        <dbReference type="ARBA" id="ARBA00022670"/>
    </source>
</evidence>
<evidence type="ECO:0000256" key="8">
    <source>
        <dbReference type="SAM" id="MobiDB-lite"/>
    </source>
</evidence>
<feature type="coiled-coil region" evidence="7">
    <location>
        <begin position="60"/>
        <end position="87"/>
    </location>
</feature>
<dbReference type="GO" id="GO:0004222">
    <property type="term" value="F:metalloendopeptidase activity"/>
    <property type="evidence" value="ECO:0007669"/>
    <property type="project" value="TreeGrafter"/>
</dbReference>
<keyword evidence="4 11" id="KW-0378">Hydrolase</keyword>
<dbReference type="CDD" id="cd12797">
    <property type="entry name" value="M23_peptidase"/>
    <property type="match status" value="1"/>
</dbReference>
<evidence type="ECO:0000256" key="1">
    <source>
        <dbReference type="ARBA" id="ARBA00001947"/>
    </source>
</evidence>
<dbReference type="InterPro" id="IPR050570">
    <property type="entry name" value="Cell_wall_metabolism_enzyme"/>
</dbReference>
<evidence type="ECO:0000313" key="12">
    <source>
        <dbReference type="Proteomes" id="UP000190102"/>
    </source>
</evidence>
<feature type="chain" id="PRO_5012074946" evidence="9">
    <location>
        <begin position="27"/>
        <end position="398"/>
    </location>
</feature>
<evidence type="ECO:0000256" key="5">
    <source>
        <dbReference type="ARBA" id="ARBA00022833"/>
    </source>
</evidence>
<proteinExistence type="predicted"/>
<evidence type="ECO:0000256" key="6">
    <source>
        <dbReference type="ARBA" id="ARBA00023049"/>
    </source>
</evidence>
<dbReference type="PANTHER" id="PTHR21666:SF288">
    <property type="entry name" value="CELL DIVISION PROTEIN YTFB"/>
    <property type="match status" value="1"/>
</dbReference>
<reference evidence="12" key="1">
    <citation type="submission" date="2017-02" db="EMBL/GenBank/DDBJ databases">
        <authorList>
            <person name="Varghese N."/>
            <person name="Submissions S."/>
        </authorList>
    </citation>
    <scope>NUCLEOTIDE SEQUENCE [LARGE SCALE GENOMIC DNA]</scope>
    <source>
        <strain evidence="12">ATCC BAA-34</strain>
    </source>
</reference>
<evidence type="ECO:0000256" key="9">
    <source>
        <dbReference type="SAM" id="SignalP"/>
    </source>
</evidence>
<dbReference type="AlphaFoldDB" id="A0A1T4QK98"/>
<dbReference type="STRING" id="115783.SAMN02745119_02418"/>
<dbReference type="GO" id="GO:0046872">
    <property type="term" value="F:metal ion binding"/>
    <property type="evidence" value="ECO:0007669"/>
    <property type="project" value="UniProtKB-KW"/>
</dbReference>
<evidence type="ECO:0000256" key="7">
    <source>
        <dbReference type="SAM" id="Coils"/>
    </source>
</evidence>
<keyword evidence="5" id="KW-0862">Zinc</keyword>
<gene>
    <name evidence="11" type="ORF">SAMN02745119_02418</name>
</gene>
<feature type="signal peptide" evidence="9">
    <location>
        <begin position="1"/>
        <end position="26"/>
    </location>
</feature>
<protein>
    <submittedName>
        <fullName evidence="11">Septal ring factor EnvC, activator of murein hydrolases AmiA and AmiB</fullName>
    </submittedName>
</protein>
<dbReference type="SUPFAM" id="SSF51261">
    <property type="entry name" value="Duplicated hybrid motif"/>
    <property type="match status" value="1"/>
</dbReference>
<accession>A0A1T4QK98</accession>
<sequence>MRLTPFIIACIASLALILSNSFTVSASPQDELRGVKKEIREKQHLIKKTRKVEAAVSSELQEIIRSLDRKESELKQLDRDLLTVEGSIGRTGSEIARVTVEAQQKQLQIERRLTSLYKAGELGAIRMFFSAESFPQMAENMRYMRSVLTQDKRIFAEYNQKIEELRQLKLRLEQDATRKERLKGNIASKKIEIEQDKQKKSSYLSKVRQDRQGYESSLKELQANAAKLQTMLNRLEAQSRRKAAVKHDPAAKNKQLPELPPVPDRGFASQKGRMRMPVKGEVIETFGKHKHPEFNSYTFSKGIVIAAPVGSDIRSVYEGTVIFADYFKGYGNMIIIDHGGGYFSLYAYTSRISRKVGAEVAKGDVVAAVGDVDSAKGPALYFEIRHQGKPVDPSGWVR</sequence>
<dbReference type="Proteomes" id="UP000190102">
    <property type="component" value="Unassembled WGS sequence"/>
</dbReference>
<dbReference type="Pfam" id="PF01551">
    <property type="entry name" value="Peptidase_M23"/>
    <property type="match status" value="1"/>
</dbReference>
<organism evidence="11 12">
    <name type="scientific">Trichlorobacter thiogenes</name>
    <dbReference type="NCBI Taxonomy" id="115783"/>
    <lineage>
        <taxon>Bacteria</taxon>
        <taxon>Pseudomonadati</taxon>
        <taxon>Thermodesulfobacteriota</taxon>
        <taxon>Desulfuromonadia</taxon>
        <taxon>Geobacterales</taxon>
        <taxon>Geobacteraceae</taxon>
        <taxon>Trichlorobacter</taxon>
    </lineage>
</organism>
<feature type="coiled-coil region" evidence="7">
    <location>
        <begin position="148"/>
        <end position="238"/>
    </location>
</feature>
<name>A0A1T4QK98_9BACT</name>
<keyword evidence="3" id="KW-0479">Metal-binding</keyword>
<dbReference type="FunFam" id="2.70.70.10:FF:000003">
    <property type="entry name" value="Murein hydrolase activator EnvC"/>
    <property type="match status" value="1"/>
</dbReference>
<feature type="region of interest" description="Disordered" evidence="8">
    <location>
        <begin position="242"/>
        <end position="273"/>
    </location>
</feature>
<evidence type="ECO:0000256" key="4">
    <source>
        <dbReference type="ARBA" id="ARBA00022801"/>
    </source>
</evidence>
<dbReference type="Gene3D" id="6.10.250.3150">
    <property type="match status" value="1"/>
</dbReference>
<keyword evidence="2" id="KW-0645">Protease</keyword>
<feature type="domain" description="M23ase beta-sheet core" evidence="10">
    <location>
        <begin position="299"/>
        <end position="393"/>
    </location>
</feature>
<dbReference type="InterPro" id="IPR011055">
    <property type="entry name" value="Dup_hybrid_motif"/>
</dbReference>
<keyword evidence="9" id="KW-0732">Signal</keyword>
<keyword evidence="6" id="KW-0482">Metalloprotease</keyword>
<dbReference type="EMBL" id="FUWR01000014">
    <property type="protein sequence ID" value="SKA04086.1"/>
    <property type="molecule type" value="Genomic_DNA"/>
</dbReference>
<dbReference type="PANTHER" id="PTHR21666">
    <property type="entry name" value="PEPTIDASE-RELATED"/>
    <property type="match status" value="1"/>
</dbReference>
<comment type="cofactor">
    <cofactor evidence="1">
        <name>Zn(2+)</name>
        <dbReference type="ChEBI" id="CHEBI:29105"/>
    </cofactor>
</comment>
<evidence type="ECO:0000313" key="11">
    <source>
        <dbReference type="EMBL" id="SKA04086.1"/>
    </source>
</evidence>
<dbReference type="InterPro" id="IPR016047">
    <property type="entry name" value="M23ase_b-sheet_dom"/>
</dbReference>
<dbReference type="GO" id="GO:0006508">
    <property type="term" value="P:proteolysis"/>
    <property type="evidence" value="ECO:0007669"/>
    <property type="project" value="UniProtKB-KW"/>
</dbReference>